<reference evidence="1" key="1">
    <citation type="submission" date="2022-05" db="EMBL/GenBank/DDBJ databases">
        <title>Comparative Genomics of Spacecraft Associated Microbes.</title>
        <authorList>
            <person name="Tran M.T."/>
            <person name="Wright A."/>
            <person name="Seuylemezian A."/>
            <person name="Eisen J."/>
            <person name="Coil D."/>
        </authorList>
    </citation>
    <scope>NUCLEOTIDE SEQUENCE</scope>
    <source>
        <strain evidence="1">214.1.1</strain>
    </source>
</reference>
<sequence>MLTASSYQEVQTAKEAVEQFRRTKPVLFQKFLNVVQLTRQLQYGYQYMGALLMEEDADKFQPQAQADYVLAVYKREIEQLKADSKIEELKQFLAANRQVSYAHLSKLALGMKPEGLIGPIWVR</sequence>
<organism evidence="1 2">
    <name type="scientific">Halalkalibacter oceani</name>
    <dbReference type="NCBI Taxonomy" id="1653776"/>
    <lineage>
        <taxon>Bacteria</taxon>
        <taxon>Bacillati</taxon>
        <taxon>Bacillota</taxon>
        <taxon>Bacilli</taxon>
        <taxon>Bacillales</taxon>
        <taxon>Bacillaceae</taxon>
        <taxon>Halalkalibacter</taxon>
    </lineage>
</organism>
<evidence type="ECO:0000313" key="2">
    <source>
        <dbReference type="Proteomes" id="UP001139179"/>
    </source>
</evidence>
<dbReference type="Proteomes" id="UP001139179">
    <property type="component" value="Unassembled WGS sequence"/>
</dbReference>
<gene>
    <name evidence="1" type="ORF">M3202_14775</name>
</gene>
<proteinExistence type="predicted"/>
<evidence type="ECO:0000313" key="1">
    <source>
        <dbReference type="EMBL" id="MCM3715333.1"/>
    </source>
</evidence>
<accession>A0A9X2DTZ4</accession>
<dbReference type="AlphaFoldDB" id="A0A9X2DTZ4"/>
<dbReference type="RefSeq" id="WP_251224087.1">
    <property type="nucleotide sequence ID" value="NZ_JAMBOL010000014.1"/>
</dbReference>
<protein>
    <submittedName>
        <fullName evidence="1">Uncharacterized protein</fullName>
    </submittedName>
</protein>
<keyword evidence="2" id="KW-1185">Reference proteome</keyword>
<comment type="caution">
    <text evidence="1">The sequence shown here is derived from an EMBL/GenBank/DDBJ whole genome shotgun (WGS) entry which is preliminary data.</text>
</comment>
<dbReference type="EMBL" id="JAMBOL010000014">
    <property type="protein sequence ID" value="MCM3715333.1"/>
    <property type="molecule type" value="Genomic_DNA"/>
</dbReference>
<name>A0A9X2DTZ4_9BACI</name>